<dbReference type="AlphaFoldDB" id="Q020H3"/>
<dbReference type="InterPro" id="IPR002470">
    <property type="entry name" value="Peptidase_S9A"/>
</dbReference>
<evidence type="ECO:0000259" key="6">
    <source>
        <dbReference type="Pfam" id="PF02897"/>
    </source>
</evidence>
<dbReference type="STRING" id="234267.Acid_3709"/>
<dbReference type="PANTHER" id="PTHR11757">
    <property type="entry name" value="PROTEASE FAMILY S9A OLIGOPEPTIDASE"/>
    <property type="match status" value="1"/>
</dbReference>
<reference evidence="7" key="1">
    <citation type="submission" date="2006-10" db="EMBL/GenBank/DDBJ databases">
        <title>Complete sequence of Solibacter usitatus Ellin6076.</title>
        <authorList>
            <consortium name="US DOE Joint Genome Institute"/>
            <person name="Copeland A."/>
            <person name="Lucas S."/>
            <person name="Lapidus A."/>
            <person name="Barry K."/>
            <person name="Detter J.C."/>
            <person name="Glavina del Rio T."/>
            <person name="Hammon N."/>
            <person name="Israni S."/>
            <person name="Dalin E."/>
            <person name="Tice H."/>
            <person name="Pitluck S."/>
            <person name="Thompson L.S."/>
            <person name="Brettin T."/>
            <person name="Bruce D."/>
            <person name="Han C."/>
            <person name="Tapia R."/>
            <person name="Gilna P."/>
            <person name="Schmutz J."/>
            <person name="Larimer F."/>
            <person name="Land M."/>
            <person name="Hauser L."/>
            <person name="Kyrpides N."/>
            <person name="Mikhailova N."/>
            <person name="Janssen P.H."/>
            <person name="Kuske C.R."/>
            <person name="Richardson P."/>
        </authorList>
    </citation>
    <scope>NUCLEOTIDE SEQUENCE</scope>
    <source>
        <strain evidence="7">Ellin6076</strain>
    </source>
</reference>
<dbReference type="SUPFAM" id="SSF53474">
    <property type="entry name" value="alpha/beta-Hydrolases"/>
    <property type="match status" value="1"/>
</dbReference>
<keyword evidence="2" id="KW-0645">Protease</keyword>
<dbReference type="MEROPS" id="S09.010"/>
<dbReference type="OrthoDB" id="9801421at2"/>
<dbReference type="FunFam" id="3.40.50.1820:FF:000005">
    <property type="entry name" value="Prolyl endopeptidase"/>
    <property type="match status" value="1"/>
</dbReference>
<dbReference type="Pfam" id="PF00326">
    <property type="entry name" value="Peptidase_S9"/>
    <property type="match status" value="1"/>
</dbReference>
<evidence type="ECO:0000259" key="5">
    <source>
        <dbReference type="Pfam" id="PF00326"/>
    </source>
</evidence>
<dbReference type="GO" id="GO:0006508">
    <property type="term" value="P:proteolysis"/>
    <property type="evidence" value="ECO:0007669"/>
    <property type="project" value="UniProtKB-KW"/>
</dbReference>
<sequence length="703" mass="79740" precursor="true">MKPFRKSIVLGLLTTALMTSQTPKSPAPPVAPQLDHREVRHGATVVDPYFWLREKANPKVVEYLESENAYTEAMTKEIKPFSDALYKEMLGRIKQTDLSVPARRGPYLYYSRTEEGKQYPIQCRRKGSMDAPEEVLLDLNELGKDKKFVSLGSFTISDDHNLLAYTIDYVGFRQYALHVKDLRTGATLPDTTERVTTVAWAADNRTLFLTTEDDVTKRSDKLFRHVLGASAFDLLYEDKDELYDVTLGKTRDHQYLILLSESKDTSENLYLRASDPQGSFAVFLPRENKHRYYLDHRDGVFYIRTNKTGKDFAVMTASAKDIAPKNWKPFIAHQEGVRIEEIDLFKEFAVSVEKTQALNRVRVYNFKTGAWTTVAFPEPVYSVFPGGTLDFDSITYRYSYQSLITPPSVFDYDTHTGKSALLKQQEVLGGYDPKQYASERLWATARDGVKVPISIVYKKGLVRDGKSPLFLYAYGSYGFGTPPNFSSNRLSLLDRGMTYAIAHIRGGDEMGEQWREDGMLMKKKNTFFDFIDCAEYLIKEKWTSAAGLVIEGGSAGGLLMGAVVNLRPDLFRAVHAAVPFVDVMNTMMDATLPLTVGEYLEWGNPNEKPAYDYMKTYSPYDNLEKRGYPAILVTTSFHDSQVMYWEPAKYVARLRTVKTDSNPLLLKIKMDPAGHGGASGRYDKLKDTAFEYAWMLSQVGRAK</sequence>
<keyword evidence="4" id="KW-0720">Serine protease</keyword>
<dbReference type="KEGG" id="sus:Acid_3709"/>
<organism evidence="7">
    <name type="scientific">Solibacter usitatus (strain Ellin6076)</name>
    <dbReference type="NCBI Taxonomy" id="234267"/>
    <lineage>
        <taxon>Bacteria</taxon>
        <taxon>Pseudomonadati</taxon>
        <taxon>Acidobacteriota</taxon>
        <taxon>Terriglobia</taxon>
        <taxon>Bryobacterales</taxon>
        <taxon>Solibacteraceae</taxon>
        <taxon>Candidatus Solibacter</taxon>
    </lineage>
</organism>
<dbReference type="Gene3D" id="2.130.10.120">
    <property type="entry name" value="Prolyl oligopeptidase, N-terminal domain"/>
    <property type="match status" value="1"/>
</dbReference>
<dbReference type="HOGENOM" id="CLU_011290_0_1_0"/>
<accession>Q020H3</accession>
<dbReference type="InterPro" id="IPR001375">
    <property type="entry name" value="Peptidase_S9_cat"/>
</dbReference>
<dbReference type="FunCoup" id="Q020H3">
    <property type="interactions" value="471"/>
</dbReference>
<dbReference type="eggNOG" id="COG1770">
    <property type="taxonomic scope" value="Bacteria"/>
</dbReference>
<protein>
    <submittedName>
        <fullName evidence="7">Oligopeptidase B</fullName>
        <ecNumber evidence="7">3.4.21.83</ecNumber>
    </submittedName>
</protein>
<dbReference type="InterPro" id="IPR029058">
    <property type="entry name" value="AB_hydrolase_fold"/>
</dbReference>
<comment type="similarity">
    <text evidence="1">Belongs to the peptidase S9A family.</text>
</comment>
<gene>
    <name evidence="7" type="ordered locus">Acid_3709</name>
</gene>
<dbReference type="Pfam" id="PF02897">
    <property type="entry name" value="Peptidase_S9_N"/>
    <property type="match status" value="1"/>
</dbReference>
<keyword evidence="3 7" id="KW-0378">Hydrolase</keyword>
<dbReference type="Gene3D" id="3.40.50.1820">
    <property type="entry name" value="alpha/beta hydrolase"/>
    <property type="match status" value="1"/>
</dbReference>
<dbReference type="SUPFAM" id="SSF50993">
    <property type="entry name" value="Peptidase/esterase 'gauge' domain"/>
    <property type="match status" value="1"/>
</dbReference>
<evidence type="ECO:0000256" key="2">
    <source>
        <dbReference type="ARBA" id="ARBA00022670"/>
    </source>
</evidence>
<dbReference type="GO" id="GO:0004252">
    <property type="term" value="F:serine-type endopeptidase activity"/>
    <property type="evidence" value="ECO:0007669"/>
    <property type="project" value="UniProtKB-EC"/>
</dbReference>
<dbReference type="InterPro" id="IPR051543">
    <property type="entry name" value="Serine_Peptidase_S9A"/>
</dbReference>
<proteinExistence type="inferred from homology"/>
<dbReference type="InterPro" id="IPR023302">
    <property type="entry name" value="Pept_S9A_N"/>
</dbReference>
<evidence type="ECO:0000256" key="1">
    <source>
        <dbReference type="ARBA" id="ARBA00005228"/>
    </source>
</evidence>
<feature type="domain" description="Peptidase S9A N-terminal" evidence="6">
    <location>
        <begin position="29"/>
        <end position="425"/>
    </location>
</feature>
<dbReference type="PANTHER" id="PTHR11757:SF19">
    <property type="entry name" value="PROLYL ENDOPEPTIDASE-LIKE"/>
    <property type="match status" value="1"/>
</dbReference>
<name>Q020H3_SOLUE</name>
<dbReference type="InParanoid" id="Q020H3"/>
<evidence type="ECO:0000256" key="3">
    <source>
        <dbReference type="ARBA" id="ARBA00022801"/>
    </source>
</evidence>
<evidence type="ECO:0000256" key="4">
    <source>
        <dbReference type="ARBA" id="ARBA00022825"/>
    </source>
</evidence>
<dbReference type="PRINTS" id="PR00862">
    <property type="entry name" value="PROLIGOPTASE"/>
</dbReference>
<evidence type="ECO:0000313" key="7">
    <source>
        <dbReference type="EMBL" id="ABJ84680.1"/>
    </source>
</evidence>
<feature type="domain" description="Peptidase S9 prolyl oligopeptidase catalytic" evidence="5">
    <location>
        <begin position="484"/>
        <end position="700"/>
    </location>
</feature>
<dbReference type="ESTHER" id="solue-q020h3">
    <property type="family name" value="S9N_PREPL_Peptidase_S9"/>
</dbReference>
<dbReference type="EC" id="3.4.21.83" evidence="7"/>
<dbReference type="EMBL" id="CP000473">
    <property type="protein sequence ID" value="ABJ84680.1"/>
    <property type="molecule type" value="Genomic_DNA"/>
</dbReference>